<evidence type="ECO:0000313" key="2">
    <source>
        <dbReference type="EMBL" id="CAE7218861.1"/>
    </source>
</evidence>
<gene>
    <name evidence="2" type="ORF">SNAT2548_LOCUS7891</name>
</gene>
<dbReference type="OrthoDB" id="10670793at2759"/>
<accession>A0A812K1M9</accession>
<organism evidence="2 3">
    <name type="scientific">Symbiodinium natans</name>
    <dbReference type="NCBI Taxonomy" id="878477"/>
    <lineage>
        <taxon>Eukaryota</taxon>
        <taxon>Sar</taxon>
        <taxon>Alveolata</taxon>
        <taxon>Dinophyceae</taxon>
        <taxon>Suessiales</taxon>
        <taxon>Symbiodiniaceae</taxon>
        <taxon>Symbiodinium</taxon>
    </lineage>
</organism>
<evidence type="ECO:0000313" key="3">
    <source>
        <dbReference type="Proteomes" id="UP000604046"/>
    </source>
</evidence>
<feature type="region of interest" description="Disordered" evidence="1">
    <location>
        <begin position="320"/>
        <end position="365"/>
    </location>
</feature>
<feature type="compositionally biased region" description="Basic residues" evidence="1">
    <location>
        <begin position="69"/>
        <end position="88"/>
    </location>
</feature>
<feature type="compositionally biased region" description="Basic residues" evidence="1">
    <location>
        <begin position="332"/>
        <end position="343"/>
    </location>
</feature>
<feature type="compositionally biased region" description="Low complexity" evidence="1">
    <location>
        <begin position="53"/>
        <end position="68"/>
    </location>
</feature>
<feature type="compositionally biased region" description="Basic and acidic residues" evidence="1">
    <location>
        <begin position="39"/>
        <end position="52"/>
    </location>
</feature>
<feature type="compositionally biased region" description="Basic and acidic residues" evidence="1">
    <location>
        <begin position="344"/>
        <end position="359"/>
    </location>
</feature>
<keyword evidence="3" id="KW-1185">Reference proteome</keyword>
<dbReference type="AlphaFoldDB" id="A0A812K1M9"/>
<feature type="region of interest" description="Disordered" evidence="1">
    <location>
        <begin position="1"/>
        <end position="93"/>
    </location>
</feature>
<evidence type="ECO:0000256" key="1">
    <source>
        <dbReference type="SAM" id="MobiDB-lite"/>
    </source>
</evidence>
<dbReference type="EMBL" id="CAJNDS010000565">
    <property type="protein sequence ID" value="CAE7218861.1"/>
    <property type="molecule type" value="Genomic_DNA"/>
</dbReference>
<reference evidence="2" key="1">
    <citation type="submission" date="2021-02" db="EMBL/GenBank/DDBJ databases">
        <authorList>
            <person name="Dougan E. K."/>
            <person name="Rhodes N."/>
            <person name="Thang M."/>
            <person name="Chan C."/>
        </authorList>
    </citation>
    <scope>NUCLEOTIDE SEQUENCE</scope>
</reference>
<dbReference type="Proteomes" id="UP000604046">
    <property type="component" value="Unassembled WGS sequence"/>
</dbReference>
<name>A0A812K1M9_9DINO</name>
<sequence length="923" mass="102580">MAASDMFNMAASEGSSEEDDASPGVAADSKNNQGSQAQDQKEKQAKKEKQETSSEQSSQECDCESSQQRGRKRTRSSPGKKQKERKQQKKGEDDVCRLCQKRRRGGKNKECNICKADIAAAARDANRQNKRSFFNDLRRKGGAPWRDFMFAFIRNCGERRKYEKRDHFDFIKYEAAIKLSAKLQLGFKAVMTAEEEHVEAAERKGQSRMEARAEWLKEERKAIYSDMKGPGGTKRIPIRTEDFVIAYEEVAKEQAITLSHKQEKHSEAKLQEMLAGAAAQSKGMMAEVAQLASGASGASASSMPNLGNEGNTMFRAVGDLEAAGGDGDDSQRRRKRKKGKRGSSSKDRSENDSSEDKKDTKKKRRAYDVESGILGAISSLSPVFQKIHDEISECLDRVTLQLAKWQRLDTELTSTMPLRDMLERRLEACQLVLADCPSVPKQGVDCREKQAQAVQKMMDAKQKWQQENTPEPYPGFFANGPLLSVCTSLKALGKDVTTKKQMDDQVKEVRALLTNHGTLVKRTNAVISKAEKAERDFNAQKKKKEEAATEAALKREASLKKAAETKTKRLTLAAEKQGTVNDLFHIDFGKLNAGKIKSYAASAAPTELDWAEPFFVRCGADGGPMAEITSNKEVSQHLNSYRNGFPNSPASTQGKMKMAHTVAAEDADRLRAAFLRAWNIEEYKASDVDAVPHPGKKKQEEDEANSISSKAEWRWPQEMQHVQVFGEGEQYVNHGTMPAEVACIKYLVTGQSMMVAMPASRLRSFFSGKNETAGGTKLADVKRFLQNLQPAEVIALMNRCSTPDRPTIRYGVVSETNLCYVPPGWVVCEKVLNQRVSIGVRVSFLAKSLDEHSHSFSADLRSMQELVINGSSHSSKSATQLGIWVNLLWQKRNKDPTQPQDTGMTKAKHSLSCTNTHGGIQES</sequence>
<feature type="region of interest" description="Disordered" evidence="1">
    <location>
        <begin position="894"/>
        <end position="923"/>
    </location>
</feature>
<protein>
    <submittedName>
        <fullName evidence="2">Uncharacterized protein</fullName>
    </submittedName>
</protein>
<feature type="compositionally biased region" description="Polar residues" evidence="1">
    <location>
        <begin position="911"/>
        <end position="923"/>
    </location>
</feature>
<comment type="caution">
    <text evidence="2">The sequence shown here is derived from an EMBL/GenBank/DDBJ whole genome shotgun (WGS) entry which is preliminary data.</text>
</comment>
<proteinExistence type="predicted"/>